<dbReference type="SUPFAM" id="SSF57889">
    <property type="entry name" value="Cysteine-rich domain"/>
    <property type="match status" value="2"/>
</dbReference>
<name>A0AAJ6UC30_POPEU</name>
<dbReference type="PANTHER" id="PTHR46477">
    <property type="entry name" value="CYSTEINE/HISTIDINE-RICH C1 DOMAIN FAMILY PROTEIN"/>
    <property type="match status" value="1"/>
</dbReference>
<keyword evidence="1" id="KW-0812">Transmembrane</keyword>
<dbReference type="AlphaFoldDB" id="A0AAJ6UC30"/>
<reference evidence="3" key="1">
    <citation type="submission" date="2025-08" db="UniProtKB">
        <authorList>
            <consortium name="RefSeq"/>
        </authorList>
    </citation>
    <scope>IDENTIFICATION</scope>
</reference>
<dbReference type="InterPro" id="IPR046349">
    <property type="entry name" value="C1-like_sf"/>
</dbReference>
<sequence length="254" mass="28694">MGLITKIKHSSHSEHFLLLKYPRQPYECNGCKVLGLGPCYECEHEDCSFYLHEECANATPSAFHSFLKCTLRFYSRAPQGGGRFCDACGQDVLGFVYQCKHNKIDPHDYHPSCLKLQRTLTAEDGTRLHLRKKLPSKCLNCGSRKTSNGIKGWSYVSSCGKYCYHVACVKDMILKKWKKGYFLQDGKVNETDNYLALQSAIPGRELELPSRKSSSKAKKTWIRKAKKAIMLIISALFGDPTTLISVLVQQLLSD</sequence>
<gene>
    <name evidence="3" type="primary">LOC105127541</name>
</gene>
<keyword evidence="2" id="KW-1185">Reference proteome</keyword>
<accession>A0AAJ6UC30</accession>
<evidence type="ECO:0000313" key="2">
    <source>
        <dbReference type="Proteomes" id="UP000694918"/>
    </source>
</evidence>
<evidence type="ECO:0000256" key="1">
    <source>
        <dbReference type="SAM" id="Phobius"/>
    </source>
</evidence>
<feature type="transmembrane region" description="Helical" evidence="1">
    <location>
        <begin position="228"/>
        <end position="252"/>
    </location>
</feature>
<proteinExistence type="predicted"/>
<dbReference type="KEGG" id="peu:105127541"/>
<keyword evidence="1" id="KW-1133">Transmembrane helix</keyword>
<dbReference type="Proteomes" id="UP000694918">
    <property type="component" value="Unplaced"/>
</dbReference>
<dbReference type="RefSeq" id="XP_011027187.1">
    <property type="nucleotide sequence ID" value="XM_011028885.1"/>
</dbReference>
<keyword evidence="1" id="KW-0472">Membrane</keyword>
<protein>
    <submittedName>
        <fullName evidence="3">Uncharacterized protein LOC105127541</fullName>
    </submittedName>
</protein>
<evidence type="ECO:0000313" key="3">
    <source>
        <dbReference type="RefSeq" id="XP_011027187.1"/>
    </source>
</evidence>
<dbReference type="PANTHER" id="PTHR46477:SF18">
    <property type="entry name" value="BINDING PROTEIN, PUTATIVE-RELATED"/>
    <property type="match status" value="1"/>
</dbReference>
<organism evidence="2 3">
    <name type="scientific">Populus euphratica</name>
    <name type="common">Euphrates poplar</name>
    <dbReference type="NCBI Taxonomy" id="75702"/>
    <lineage>
        <taxon>Eukaryota</taxon>
        <taxon>Viridiplantae</taxon>
        <taxon>Streptophyta</taxon>
        <taxon>Embryophyta</taxon>
        <taxon>Tracheophyta</taxon>
        <taxon>Spermatophyta</taxon>
        <taxon>Magnoliopsida</taxon>
        <taxon>eudicotyledons</taxon>
        <taxon>Gunneridae</taxon>
        <taxon>Pentapetalae</taxon>
        <taxon>rosids</taxon>
        <taxon>fabids</taxon>
        <taxon>Malpighiales</taxon>
        <taxon>Salicaceae</taxon>
        <taxon>Saliceae</taxon>
        <taxon>Populus</taxon>
    </lineage>
</organism>
<dbReference type="GeneID" id="105127541"/>